<dbReference type="InterPro" id="IPR050398">
    <property type="entry name" value="HssS/ArlS-like"/>
</dbReference>
<evidence type="ECO:0000256" key="5">
    <source>
        <dbReference type="ARBA" id="ARBA00022553"/>
    </source>
</evidence>
<dbReference type="EC" id="2.7.13.3" evidence="3"/>
<dbReference type="SUPFAM" id="SSF55874">
    <property type="entry name" value="ATPase domain of HSP90 chaperone/DNA topoisomerase II/histidine kinase"/>
    <property type="match status" value="1"/>
</dbReference>
<dbReference type="PANTHER" id="PTHR45528">
    <property type="entry name" value="SENSOR HISTIDINE KINASE CPXA"/>
    <property type="match status" value="1"/>
</dbReference>
<sequence length="310" mass="34972">MLITIAILLIINFIAGIYLIHRHFRLRLELRQLIRATREIRTGNLNMRYRGVTSNRDLSDLGGELNRMVDYFQRTYERTRFLEEERKRMIANISHDLRTPLTALLGYLEALRCDGTLSAKERERFLGIASEKGSVLLDLLQDFFELARLESDESEPDLRRMDLAESVREALAGFYPQFVKAGITPTIEIPETPVYGMADASFLTRILNNLLSNALRYGSEGGEIGVKVRDEAGEVWIDIWDRGRGIPATDLPHIFERLYTGEASRNTALQGTGLGLTIAKNLVEKLGGRITAASSPNIKTVISFSVRQGQ</sequence>
<dbReference type="InterPro" id="IPR005467">
    <property type="entry name" value="His_kinase_dom"/>
</dbReference>
<dbReference type="SUPFAM" id="SSF47384">
    <property type="entry name" value="Homodimeric domain of signal transducing histidine kinase"/>
    <property type="match status" value="1"/>
</dbReference>
<keyword evidence="6" id="KW-0808">Transferase</keyword>
<dbReference type="SUPFAM" id="SSF158472">
    <property type="entry name" value="HAMP domain-like"/>
    <property type="match status" value="1"/>
</dbReference>
<dbReference type="EMBL" id="JBEPLV010000002">
    <property type="protein sequence ID" value="MET3545692.1"/>
    <property type="molecule type" value="Genomic_DNA"/>
</dbReference>
<dbReference type="SMART" id="SM00387">
    <property type="entry name" value="HATPase_c"/>
    <property type="match status" value="1"/>
</dbReference>
<dbReference type="Gene3D" id="1.10.287.130">
    <property type="match status" value="1"/>
</dbReference>
<feature type="transmembrane region" description="Helical" evidence="14">
    <location>
        <begin position="6"/>
        <end position="24"/>
    </location>
</feature>
<dbReference type="PROSITE" id="PS50885">
    <property type="entry name" value="HAMP"/>
    <property type="match status" value="1"/>
</dbReference>
<protein>
    <recommendedName>
        <fullName evidence="3">histidine kinase</fullName>
        <ecNumber evidence="3">2.7.13.3</ecNumber>
    </recommendedName>
</protein>
<dbReference type="SMART" id="SM00388">
    <property type="entry name" value="HisKA"/>
    <property type="match status" value="1"/>
</dbReference>
<dbReference type="CDD" id="cd06225">
    <property type="entry name" value="HAMP"/>
    <property type="match status" value="1"/>
</dbReference>
<evidence type="ECO:0000256" key="4">
    <source>
        <dbReference type="ARBA" id="ARBA00022475"/>
    </source>
</evidence>
<evidence type="ECO:0000256" key="3">
    <source>
        <dbReference type="ARBA" id="ARBA00012438"/>
    </source>
</evidence>
<evidence type="ECO:0000256" key="11">
    <source>
        <dbReference type="ARBA" id="ARBA00022989"/>
    </source>
</evidence>
<dbReference type="CDD" id="cd00082">
    <property type="entry name" value="HisKA"/>
    <property type="match status" value="1"/>
</dbReference>
<dbReference type="Proteomes" id="UP001549098">
    <property type="component" value="Unassembled WGS sequence"/>
</dbReference>
<keyword evidence="9 17" id="KW-0418">Kinase</keyword>
<comment type="catalytic activity">
    <reaction evidence="1">
        <text>ATP + protein L-histidine = ADP + protein N-phospho-L-histidine.</text>
        <dbReference type="EC" id="2.7.13.3"/>
    </reaction>
</comment>
<dbReference type="InterPro" id="IPR003660">
    <property type="entry name" value="HAMP_dom"/>
</dbReference>
<dbReference type="Pfam" id="PF02518">
    <property type="entry name" value="HATPase_c"/>
    <property type="match status" value="1"/>
</dbReference>
<keyword evidence="12" id="KW-0902">Two-component regulatory system</keyword>
<keyword evidence="4" id="KW-1003">Cell membrane</keyword>
<accession>A0ABV2F1T5</accession>
<comment type="subcellular location">
    <subcellularLocation>
        <location evidence="2">Cell membrane</location>
        <topology evidence="2">Multi-pass membrane protein</topology>
    </subcellularLocation>
</comment>
<evidence type="ECO:0000256" key="2">
    <source>
        <dbReference type="ARBA" id="ARBA00004651"/>
    </source>
</evidence>
<dbReference type="InterPro" id="IPR004358">
    <property type="entry name" value="Sig_transdc_His_kin-like_C"/>
</dbReference>
<evidence type="ECO:0000256" key="1">
    <source>
        <dbReference type="ARBA" id="ARBA00000085"/>
    </source>
</evidence>
<dbReference type="GO" id="GO:0016301">
    <property type="term" value="F:kinase activity"/>
    <property type="evidence" value="ECO:0007669"/>
    <property type="project" value="UniProtKB-KW"/>
</dbReference>
<dbReference type="InterPro" id="IPR036097">
    <property type="entry name" value="HisK_dim/P_sf"/>
</dbReference>
<dbReference type="InterPro" id="IPR003594">
    <property type="entry name" value="HATPase_dom"/>
</dbReference>
<evidence type="ECO:0000259" key="16">
    <source>
        <dbReference type="PROSITE" id="PS50885"/>
    </source>
</evidence>
<dbReference type="Gene3D" id="6.10.340.10">
    <property type="match status" value="1"/>
</dbReference>
<evidence type="ECO:0000313" key="17">
    <source>
        <dbReference type="EMBL" id="MET3545692.1"/>
    </source>
</evidence>
<keyword evidence="13 14" id="KW-0472">Membrane</keyword>
<evidence type="ECO:0000259" key="15">
    <source>
        <dbReference type="PROSITE" id="PS50109"/>
    </source>
</evidence>
<feature type="domain" description="Histidine kinase" evidence="15">
    <location>
        <begin position="92"/>
        <end position="310"/>
    </location>
</feature>
<keyword evidence="7 14" id="KW-0812">Transmembrane</keyword>
<evidence type="ECO:0000256" key="12">
    <source>
        <dbReference type="ARBA" id="ARBA00023012"/>
    </source>
</evidence>
<dbReference type="InterPro" id="IPR003661">
    <property type="entry name" value="HisK_dim/P_dom"/>
</dbReference>
<evidence type="ECO:0000313" key="18">
    <source>
        <dbReference type="Proteomes" id="UP001549098"/>
    </source>
</evidence>
<evidence type="ECO:0000256" key="9">
    <source>
        <dbReference type="ARBA" id="ARBA00022777"/>
    </source>
</evidence>
<dbReference type="InterPro" id="IPR036890">
    <property type="entry name" value="HATPase_C_sf"/>
</dbReference>
<dbReference type="RefSeq" id="WP_354496757.1">
    <property type="nucleotide sequence ID" value="NZ_JBEPLV010000002.1"/>
</dbReference>
<dbReference type="PROSITE" id="PS50109">
    <property type="entry name" value="HIS_KIN"/>
    <property type="match status" value="1"/>
</dbReference>
<dbReference type="PRINTS" id="PR00344">
    <property type="entry name" value="BCTRLSENSOR"/>
</dbReference>
<dbReference type="Pfam" id="PF00512">
    <property type="entry name" value="HisKA"/>
    <property type="match status" value="1"/>
</dbReference>
<dbReference type="Gene3D" id="3.30.565.10">
    <property type="entry name" value="Histidine kinase-like ATPase, C-terminal domain"/>
    <property type="match status" value="1"/>
</dbReference>
<keyword evidence="10" id="KW-0067">ATP-binding</keyword>
<proteinExistence type="predicted"/>
<keyword evidence="8" id="KW-0547">Nucleotide-binding</keyword>
<gene>
    <name evidence="17" type="ORF">ABID47_002303</name>
</gene>
<evidence type="ECO:0000256" key="7">
    <source>
        <dbReference type="ARBA" id="ARBA00022692"/>
    </source>
</evidence>
<evidence type="ECO:0000256" key="8">
    <source>
        <dbReference type="ARBA" id="ARBA00022741"/>
    </source>
</evidence>
<feature type="domain" description="HAMP" evidence="16">
    <location>
        <begin position="30"/>
        <end position="77"/>
    </location>
</feature>
<keyword evidence="18" id="KW-1185">Reference proteome</keyword>
<keyword evidence="5" id="KW-0597">Phosphoprotein</keyword>
<keyword evidence="11 14" id="KW-1133">Transmembrane helix</keyword>
<comment type="caution">
    <text evidence="17">The sequence shown here is derived from an EMBL/GenBank/DDBJ whole genome shotgun (WGS) entry which is preliminary data.</text>
</comment>
<evidence type="ECO:0000256" key="6">
    <source>
        <dbReference type="ARBA" id="ARBA00022679"/>
    </source>
</evidence>
<evidence type="ECO:0000256" key="14">
    <source>
        <dbReference type="SAM" id="Phobius"/>
    </source>
</evidence>
<organism evidence="17 18">
    <name type="scientific">Paenibacillus favisporus</name>
    <dbReference type="NCBI Taxonomy" id="221028"/>
    <lineage>
        <taxon>Bacteria</taxon>
        <taxon>Bacillati</taxon>
        <taxon>Bacillota</taxon>
        <taxon>Bacilli</taxon>
        <taxon>Bacillales</taxon>
        <taxon>Paenibacillaceae</taxon>
        <taxon>Paenibacillus</taxon>
    </lineage>
</organism>
<evidence type="ECO:0000256" key="10">
    <source>
        <dbReference type="ARBA" id="ARBA00022840"/>
    </source>
</evidence>
<reference evidence="17 18" key="1">
    <citation type="submission" date="2024-06" db="EMBL/GenBank/DDBJ databases">
        <title>Genomic Encyclopedia of Type Strains, Phase IV (KMG-IV): sequencing the most valuable type-strain genomes for metagenomic binning, comparative biology and taxonomic classification.</title>
        <authorList>
            <person name="Goeker M."/>
        </authorList>
    </citation>
    <scope>NUCLEOTIDE SEQUENCE [LARGE SCALE GENOMIC DNA]</scope>
    <source>
        <strain evidence="17 18">DSM 17253</strain>
    </source>
</reference>
<evidence type="ECO:0000256" key="13">
    <source>
        <dbReference type="ARBA" id="ARBA00023136"/>
    </source>
</evidence>
<dbReference type="PANTHER" id="PTHR45528:SF8">
    <property type="entry name" value="HISTIDINE KINASE"/>
    <property type="match status" value="1"/>
</dbReference>
<name>A0ABV2F1T5_9BACL</name>